<dbReference type="Pfam" id="PF12840">
    <property type="entry name" value="HTH_20"/>
    <property type="match status" value="1"/>
</dbReference>
<dbReference type="SMART" id="SM00418">
    <property type="entry name" value="HTH_ARSR"/>
    <property type="match status" value="1"/>
</dbReference>
<reference evidence="5 6" key="1">
    <citation type="submission" date="2018-05" db="EMBL/GenBank/DDBJ databases">
        <title>Freshwater and sediment microbial communities from various areas in North America, analyzing microbe dynamics in response to fracking.</title>
        <authorList>
            <person name="Lamendella R."/>
        </authorList>
    </citation>
    <scope>NUCLEOTIDE SEQUENCE [LARGE SCALE GENOMIC DNA]</scope>
    <source>
        <strain evidence="5 6">DB-3</strain>
    </source>
</reference>
<dbReference type="InterPro" id="IPR001845">
    <property type="entry name" value="HTH_ArsR_DNA-bd_dom"/>
</dbReference>
<evidence type="ECO:0000259" key="4">
    <source>
        <dbReference type="PROSITE" id="PS50987"/>
    </source>
</evidence>
<dbReference type="CDD" id="cd00090">
    <property type="entry name" value="HTH_ARSR"/>
    <property type="match status" value="1"/>
</dbReference>
<keyword evidence="1" id="KW-0805">Transcription regulation</keyword>
<evidence type="ECO:0000256" key="2">
    <source>
        <dbReference type="ARBA" id="ARBA00023125"/>
    </source>
</evidence>
<evidence type="ECO:0000256" key="3">
    <source>
        <dbReference type="ARBA" id="ARBA00023163"/>
    </source>
</evidence>
<dbReference type="Proteomes" id="UP000247078">
    <property type="component" value="Unassembled WGS sequence"/>
</dbReference>
<dbReference type="PANTHER" id="PTHR33154">
    <property type="entry name" value="TRANSCRIPTIONAL REGULATOR, ARSR FAMILY"/>
    <property type="match status" value="1"/>
</dbReference>
<keyword evidence="3" id="KW-0804">Transcription</keyword>
<dbReference type="GO" id="GO:0003677">
    <property type="term" value="F:DNA binding"/>
    <property type="evidence" value="ECO:0007669"/>
    <property type="project" value="UniProtKB-KW"/>
</dbReference>
<comment type="caution">
    <text evidence="5">The sequence shown here is derived from an EMBL/GenBank/DDBJ whole genome shotgun (WGS) entry which is preliminary data.</text>
</comment>
<dbReference type="PANTHER" id="PTHR33154:SF12">
    <property type="entry name" value="TRANSCRIPTIONAL REGULATORY PROTEIN"/>
    <property type="match status" value="1"/>
</dbReference>
<dbReference type="Gene3D" id="1.10.10.10">
    <property type="entry name" value="Winged helix-like DNA-binding domain superfamily/Winged helix DNA-binding domain"/>
    <property type="match status" value="1"/>
</dbReference>
<dbReference type="InterPro" id="IPR036390">
    <property type="entry name" value="WH_DNA-bd_sf"/>
</dbReference>
<dbReference type="InterPro" id="IPR011991">
    <property type="entry name" value="ArsR-like_HTH"/>
</dbReference>
<sequence>MYHTLYLQNNPQFEKNQTLKEIVEYATVIDMKTPTIPMASELNLTTVCNALGDPVRMKIAHCLASSGEKNCSAFEVDHISKSTLSHHIKILREAGLIRPRIEGKHHFYSLRKEDLSTRFPGLVELILNTTEEYVH</sequence>
<protein>
    <submittedName>
        <fullName evidence="5">DNA-binding transcriptional ArsR family regulator</fullName>
    </submittedName>
</protein>
<gene>
    <name evidence="5" type="ORF">DET56_11932</name>
</gene>
<evidence type="ECO:0000313" key="6">
    <source>
        <dbReference type="Proteomes" id="UP000247078"/>
    </source>
</evidence>
<dbReference type="PRINTS" id="PR00778">
    <property type="entry name" value="HTHARSR"/>
</dbReference>
<dbReference type="SUPFAM" id="SSF46785">
    <property type="entry name" value="Winged helix' DNA-binding domain"/>
    <property type="match status" value="1"/>
</dbReference>
<dbReference type="GO" id="GO:0003700">
    <property type="term" value="F:DNA-binding transcription factor activity"/>
    <property type="evidence" value="ECO:0007669"/>
    <property type="project" value="InterPro"/>
</dbReference>
<keyword evidence="2 5" id="KW-0238">DNA-binding</keyword>
<dbReference type="InterPro" id="IPR036388">
    <property type="entry name" value="WH-like_DNA-bd_sf"/>
</dbReference>
<proteinExistence type="predicted"/>
<accession>A0A855XKQ3</accession>
<dbReference type="InterPro" id="IPR051081">
    <property type="entry name" value="HTH_MetalResp_TranReg"/>
</dbReference>
<dbReference type="PROSITE" id="PS50987">
    <property type="entry name" value="HTH_ARSR_2"/>
    <property type="match status" value="1"/>
</dbReference>
<dbReference type="AlphaFoldDB" id="A0A855XKQ3"/>
<evidence type="ECO:0000313" key="5">
    <source>
        <dbReference type="EMBL" id="PWW33295.1"/>
    </source>
</evidence>
<organism evidence="5 6">
    <name type="scientific">Paenibacillus pabuli</name>
    <dbReference type="NCBI Taxonomy" id="1472"/>
    <lineage>
        <taxon>Bacteria</taxon>
        <taxon>Bacillati</taxon>
        <taxon>Bacillota</taxon>
        <taxon>Bacilli</taxon>
        <taxon>Bacillales</taxon>
        <taxon>Paenibacillaceae</taxon>
        <taxon>Paenibacillus</taxon>
    </lineage>
</organism>
<dbReference type="EMBL" id="QGTZ01000019">
    <property type="protein sequence ID" value="PWW33295.1"/>
    <property type="molecule type" value="Genomic_DNA"/>
</dbReference>
<evidence type="ECO:0000256" key="1">
    <source>
        <dbReference type="ARBA" id="ARBA00023015"/>
    </source>
</evidence>
<name>A0A855XKQ3_9BACL</name>
<dbReference type="NCBIfam" id="NF033788">
    <property type="entry name" value="HTH_metalloreg"/>
    <property type="match status" value="1"/>
</dbReference>
<feature type="domain" description="HTH arsR-type" evidence="4">
    <location>
        <begin position="36"/>
        <end position="130"/>
    </location>
</feature>